<gene>
    <name evidence="1" type="ORF">J1TS3_45210</name>
</gene>
<name>A0ABQ4KE92_9BACI</name>
<comment type="caution">
    <text evidence="1">The sequence shown here is derived from an EMBL/GenBank/DDBJ whole genome shotgun (WGS) entry which is preliminary data.</text>
</comment>
<evidence type="ECO:0000313" key="2">
    <source>
        <dbReference type="Proteomes" id="UP000680279"/>
    </source>
</evidence>
<protein>
    <submittedName>
        <fullName evidence="1">Uncharacterized protein</fullName>
    </submittedName>
</protein>
<accession>A0ABQ4KE92</accession>
<proteinExistence type="predicted"/>
<keyword evidence="2" id="KW-1185">Reference proteome</keyword>
<organism evidence="1 2">
    <name type="scientific">Siminovitchia fordii</name>
    <dbReference type="NCBI Taxonomy" id="254759"/>
    <lineage>
        <taxon>Bacteria</taxon>
        <taxon>Bacillati</taxon>
        <taxon>Bacillota</taxon>
        <taxon>Bacilli</taxon>
        <taxon>Bacillales</taxon>
        <taxon>Bacillaceae</taxon>
        <taxon>Siminovitchia</taxon>
    </lineage>
</organism>
<dbReference type="RefSeq" id="WP_212963990.1">
    <property type="nucleotide sequence ID" value="NZ_BOQT01000033.1"/>
</dbReference>
<sequence length="104" mass="12318">MDETTICKLAELLYRNWNHSASKIDIKKNINQLFHRKKTPNVIYEYKEFLETIPNGKKKLIPIMTVILVLALCRRNLDEEKVIHKSLKEHNLINPLYGCDRQVE</sequence>
<dbReference type="Proteomes" id="UP000680279">
    <property type="component" value="Unassembled WGS sequence"/>
</dbReference>
<evidence type="ECO:0000313" key="1">
    <source>
        <dbReference type="EMBL" id="GIN23387.1"/>
    </source>
</evidence>
<reference evidence="1 2" key="1">
    <citation type="submission" date="2021-03" db="EMBL/GenBank/DDBJ databases">
        <title>Antimicrobial resistance genes in bacteria isolated from Japanese honey, and their potential for conferring macrolide and lincosamide resistance in the American foulbrood pathogen Paenibacillus larvae.</title>
        <authorList>
            <person name="Okamoto M."/>
            <person name="Kumagai M."/>
            <person name="Kanamori H."/>
            <person name="Takamatsu D."/>
        </authorList>
    </citation>
    <scope>NUCLEOTIDE SEQUENCE [LARGE SCALE GENOMIC DNA]</scope>
    <source>
        <strain evidence="1 2">J1TS3</strain>
    </source>
</reference>
<dbReference type="EMBL" id="BOQT01000033">
    <property type="protein sequence ID" value="GIN23387.1"/>
    <property type="molecule type" value="Genomic_DNA"/>
</dbReference>